<keyword evidence="3 7" id="KW-0812">Transmembrane</keyword>
<feature type="coiled-coil region" evidence="6">
    <location>
        <begin position="182"/>
        <end position="291"/>
    </location>
</feature>
<evidence type="ECO:0000313" key="8">
    <source>
        <dbReference type="EMBL" id="MDM5441863.1"/>
    </source>
</evidence>
<evidence type="ECO:0000256" key="1">
    <source>
        <dbReference type="ARBA" id="ARBA00004167"/>
    </source>
</evidence>
<comment type="caution">
    <text evidence="8">The sequence shown here is derived from an EMBL/GenBank/DDBJ whole genome shotgun (WGS) entry which is preliminary data.</text>
</comment>
<keyword evidence="4 7" id="KW-1133">Transmembrane helix</keyword>
<dbReference type="EMBL" id="JAUCFG010000004">
    <property type="protein sequence ID" value="MDM5441863.1"/>
    <property type="molecule type" value="Genomic_DNA"/>
</dbReference>
<keyword evidence="9" id="KW-1185">Reference proteome</keyword>
<comment type="subcellular location">
    <subcellularLocation>
        <location evidence="1">Membrane</location>
        <topology evidence="1">Single-pass membrane protein</topology>
    </subcellularLocation>
</comment>
<reference evidence="8 9" key="1">
    <citation type="submission" date="2023-06" db="EMBL/GenBank/DDBJ databases">
        <title>Comparative genomics of Bacillaceae isolates and their secondary metabolite potential.</title>
        <authorList>
            <person name="Song L."/>
            <person name="Nielsen L.J."/>
            <person name="Mohite O."/>
            <person name="Xu X."/>
            <person name="Weber T."/>
            <person name="Kovacs A.T."/>
        </authorList>
    </citation>
    <scope>NUCLEOTIDE SEQUENCE [LARGE SCALE GENOMIC DNA]</scope>
    <source>
        <strain evidence="8 9">DX2.1</strain>
    </source>
</reference>
<protein>
    <submittedName>
        <fullName evidence="8">HlyD family efflux transporter periplasmic adaptor subunit</fullName>
    </submittedName>
</protein>
<keyword evidence="5 7" id="KW-0472">Membrane</keyword>
<organism evidence="8 9">
    <name type="scientific">Bacillus hominis</name>
    <dbReference type="NCBI Taxonomy" id="2817478"/>
    <lineage>
        <taxon>Bacteria</taxon>
        <taxon>Bacillati</taxon>
        <taxon>Bacillota</taxon>
        <taxon>Bacilli</taxon>
        <taxon>Bacillales</taxon>
        <taxon>Bacillaceae</taxon>
        <taxon>Bacillus</taxon>
        <taxon>Bacillus cereus group</taxon>
    </lineage>
</organism>
<feature type="transmembrane region" description="Helical" evidence="7">
    <location>
        <begin position="24"/>
        <end position="45"/>
    </location>
</feature>
<evidence type="ECO:0000313" key="9">
    <source>
        <dbReference type="Proteomes" id="UP001224139"/>
    </source>
</evidence>
<dbReference type="Gene3D" id="2.40.50.100">
    <property type="match status" value="1"/>
</dbReference>
<dbReference type="PRINTS" id="PR01490">
    <property type="entry name" value="RTXTOXIND"/>
</dbReference>
<evidence type="ECO:0000256" key="4">
    <source>
        <dbReference type="ARBA" id="ARBA00022989"/>
    </source>
</evidence>
<evidence type="ECO:0000256" key="2">
    <source>
        <dbReference type="ARBA" id="ARBA00009477"/>
    </source>
</evidence>
<evidence type="ECO:0000256" key="3">
    <source>
        <dbReference type="ARBA" id="ARBA00022692"/>
    </source>
</evidence>
<dbReference type="PANTHER" id="PTHR30386:SF26">
    <property type="entry name" value="TRANSPORT PROTEIN COMB"/>
    <property type="match status" value="1"/>
</dbReference>
<keyword evidence="6" id="KW-0175">Coiled coil</keyword>
<sequence length="433" mass="49685">MNKVYTFEQLTDSVELLEKKPPRFINMFLGLLIAFLIGFCLWAYFGKIDIVSKGTAIIQGKKEASMVQSRLGGVVSHVAVQSGDYVKKGDNILQIKNQELVDEQNKLNSIVLHLESKKNMLIELKKSVSNNKPLFSNSNEHDKVRDEYSAYEQGYKLLDSEKELELNTIVENSVEDGLDDVLQSLIAEYENTQREMDSLNKKKNKEQISKEDTEVIIEQIDSALSQQNNLKKRIEQRKEYLEKERKKIKQVKEEKQTQKKQALKQYQQGFIVDINERIESIEQDILAKKQELDTITYQNDTMKINAHIDGTIQFSNILQEDNLIEPGQDIAFVIPKGSDKKVKLLLSPEEVKGINKGDKIQYSFQSNQQVGYVSYIPAHPIYDKDSKSYMYELEGTINFKKIQSLPSGVIGKASVVTGSEPIWKFLLRKLDFI</sequence>
<dbReference type="Proteomes" id="UP001224139">
    <property type="component" value="Unassembled WGS sequence"/>
</dbReference>
<dbReference type="PANTHER" id="PTHR30386">
    <property type="entry name" value="MEMBRANE FUSION SUBUNIT OF EMRAB-TOLC MULTIDRUG EFFLUX PUMP"/>
    <property type="match status" value="1"/>
</dbReference>
<evidence type="ECO:0000256" key="5">
    <source>
        <dbReference type="ARBA" id="ARBA00023136"/>
    </source>
</evidence>
<dbReference type="RefSeq" id="WP_289361265.1">
    <property type="nucleotide sequence ID" value="NZ_JAUCFG010000004.1"/>
</dbReference>
<gene>
    <name evidence="8" type="ORF">QUG02_28055</name>
</gene>
<evidence type="ECO:0000256" key="7">
    <source>
        <dbReference type="SAM" id="Phobius"/>
    </source>
</evidence>
<accession>A0ABT7RFX8</accession>
<proteinExistence type="inferred from homology"/>
<dbReference type="InterPro" id="IPR050739">
    <property type="entry name" value="MFP"/>
</dbReference>
<evidence type="ECO:0000256" key="6">
    <source>
        <dbReference type="SAM" id="Coils"/>
    </source>
</evidence>
<comment type="similarity">
    <text evidence="2">Belongs to the membrane fusion protein (MFP) (TC 8.A.1) family.</text>
</comment>
<name>A0ABT7RFX8_9BACI</name>